<feature type="domain" description="Aminotransferase class I/classII large" evidence="8">
    <location>
        <begin position="35"/>
        <end position="383"/>
    </location>
</feature>
<dbReference type="GO" id="GO:0006520">
    <property type="term" value="P:amino acid metabolic process"/>
    <property type="evidence" value="ECO:0007669"/>
    <property type="project" value="InterPro"/>
</dbReference>
<dbReference type="PROSITE" id="PS00105">
    <property type="entry name" value="AA_TRANSFER_CLASS_1"/>
    <property type="match status" value="1"/>
</dbReference>
<dbReference type="InterPro" id="IPR015422">
    <property type="entry name" value="PyrdxlP-dep_Trfase_small"/>
</dbReference>
<evidence type="ECO:0000259" key="8">
    <source>
        <dbReference type="Pfam" id="PF00155"/>
    </source>
</evidence>
<comment type="similarity">
    <text evidence="2 7">Belongs to the class-I pyridoxal-phosphate-dependent aminotransferase family.</text>
</comment>
<evidence type="ECO:0000256" key="1">
    <source>
        <dbReference type="ARBA" id="ARBA00001933"/>
    </source>
</evidence>
<dbReference type="SUPFAM" id="SSF53383">
    <property type="entry name" value="PLP-dependent transferases"/>
    <property type="match status" value="1"/>
</dbReference>
<protein>
    <recommendedName>
        <fullName evidence="7">Aminotransferase</fullName>
        <ecNumber evidence="7">2.6.1.-</ecNumber>
    </recommendedName>
</protein>
<dbReference type="GO" id="GO:0008483">
    <property type="term" value="F:transaminase activity"/>
    <property type="evidence" value="ECO:0007669"/>
    <property type="project" value="UniProtKB-KW"/>
</dbReference>
<keyword evidence="10" id="KW-1185">Reference proteome</keyword>
<evidence type="ECO:0000313" key="10">
    <source>
        <dbReference type="Proteomes" id="UP001055732"/>
    </source>
</evidence>
<evidence type="ECO:0000313" key="9">
    <source>
        <dbReference type="EMBL" id="USS40055.1"/>
    </source>
</evidence>
<keyword evidence="4 7" id="KW-0032">Aminotransferase</keyword>
<evidence type="ECO:0000256" key="5">
    <source>
        <dbReference type="ARBA" id="ARBA00022679"/>
    </source>
</evidence>
<dbReference type="InterPro" id="IPR004838">
    <property type="entry name" value="NHTrfase_class1_PyrdxlP-BS"/>
</dbReference>
<evidence type="ECO:0000256" key="2">
    <source>
        <dbReference type="ARBA" id="ARBA00007441"/>
    </source>
</evidence>
<proteinExistence type="inferred from homology"/>
<accession>A0A9E7MWE8</accession>
<dbReference type="PANTHER" id="PTHR46383">
    <property type="entry name" value="ASPARTATE AMINOTRANSFERASE"/>
    <property type="match status" value="1"/>
</dbReference>
<reference evidence="9" key="2">
    <citation type="submission" date="2022-06" db="EMBL/GenBank/DDBJ databases">
        <authorList>
            <person name="Park Y.-J."/>
        </authorList>
    </citation>
    <scope>NUCLEOTIDE SEQUENCE</scope>
    <source>
        <strain evidence="9">TY</strain>
    </source>
</reference>
<dbReference type="InterPro" id="IPR004839">
    <property type="entry name" value="Aminotransferase_I/II_large"/>
</dbReference>
<dbReference type="PANTHER" id="PTHR46383:SF1">
    <property type="entry name" value="ASPARTATE AMINOTRANSFERASE"/>
    <property type="match status" value="1"/>
</dbReference>
<dbReference type="KEGG" id="tagg:NF865_06835"/>
<comment type="cofactor">
    <cofactor evidence="1 7">
        <name>pyridoxal 5'-phosphate</name>
        <dbReference type="ChEBI" id="CHEBI:597326"/>
    </cofactor>
</comment>
<keyword evidence="6" id="KW-0663">Pyridoxal phosphate</keyword>
<evidence type="ECO:0000256" key="3">
    <source>
        <dbReference type="ARBA" id="ARBA00011738"/>
    </source>
</evidence>
<dbReference type="GO" id="GO:0030170">
    <property type="term" value="F:pyridoxal phosphate binding"/>
    <property type="evidence" value="ECO:0007669"/>
    <property type="project" value="InterPro"/>
</dbReference>
<name>A0A9E7MWE8_THEAG</name>
<evidence type="ECO:0000256" key="6">
    <source>
        <dbReference type="ARBA" id="ARBA00022898"/>
    </source>
</evidence>
<dbReference type="Pfam" id="PF00155">
    <property type="entry name" value="Aminotran_1_2"/>
    <property type="match status" value="1"/>
</dbReference>
<dbReference type="Gene3D" id="3.90.1150.10">
    <property type="entry name" value="Aspartate Aminotransferase, domain 1"/>
    <property type="match status" value="1"/>
</dbReference>
<dbReference type="AlphaFoldDB" id="A0A9E7MWE8"/>
<evidence type="ECO:0000256" key="7">
    <source>
        <dbReference type="RuleBase" id="RU000481"/>
    </source>
</evidence>
<dbReference type="RefSeq" id="WP_253304012.1">
    <property type="nucleotide sequence ID" value="NZ_CP099582.1"/>
</dbReference>
<dbReference type="Proteomes" id="UP001055732">
    <property type="component" value="Chromosome"/>
</dbReference>
<organism evidence="9 10">
    <name type="scientific">Thermococcus aggregans</name>
    <dbReference type="NCBI Taxonomy" id="110163"/>
    <lineage>
        <taxon>Archaea</taxon>
        <taxon>Methanobacteriati</taxon>
        <taxon>Methanobacteriota</taxon>
        <taxon>Thermococci</taxon>
        <taxon>Thermococcales</taxon>
        <taxon>Thermococcaceae</taxon>
        <taxon>Thermococcus</taxon>
    </lineage>
</organism>
<evidence type="ECO:0000256" key="4">
    <source>
        <dbReference type="ARBA" id="ARBA00022576"/>
    </source>
</evidence>
<dbReference type="EMBL" id="CP099582">
    <property type="protein sequence ID" value="USS40055.1"/>
    <property type="molecule type" value="Genomic_DNA"/>
</dbReference>
<keyword evidence="5 7" id="KW-0808">Transferase</keyword>
<dbReference type="InterPro" id="IPR015424">
    <property type="entry name" value="PyrdxlP-dep_Trfase"/>
</dbReference>
<dbReference type="InterPro" id="IPR050596">
    <property type="entry name" value="AspAT/PAT-like"/>
</dbReference>
<sequence>MRVVIDISEKLKKVEPSATVEVVTLARKLEEKGYDVISFGIGEPDFHTPRKIIEWAYEAMKEGYTHYTPPAGLKETREAIAEKYREENNVDATWENVIITPSKFGIFTAMASVLNPGDEVLIPNPGWVSYCQMAKLLDAKPIGYSVSIRDRAINEEEIKEKITNKTKMIVINSPSNPLGTVFSIEDMKFIRDIAQDKNLIVLSDEIYEKIIYEGRFISPASFEGMLERTIIVNGFSKMYAMTGWRIGYIIAPKTLTKEMTKFQSHTLTCAPAFAQVAVAKALRDDETQEEVKKMIEEYSRRRELVYNELKKIELFEAYKPKGTFYVFPKYNYPMKSSDFARMILEKKHVVVTPGSAFGSLGEGHVRISFATSRENIKKGMERIRELVEEL</sequence>
<reference evidence="9" key="1">
    <citation type="journal article" date="1998" name="Int. J. Syst. Bacteriol. 48 Pt">
        <title>Thermococcus guaymasensis sp. nov. and Thermococcus aggregans sp. nov., two novel thermophilic archaea isolated from the Guaymas Basin hydrothermal vent site.</title>
        <authorList>
            <person name="Canganella F."/>
            <person name="Jones W.J."/>
            <person name="Gambacorta A."/>
            <person name="Antranikian G."/>
        </authorList>
    </citation>
    <scope>NUCLEOTIDE SEQUENCE</scope>
    <source>
        <strain evidence="9">TY</strain>
    </source>
</reference>
<dbReference type="FunFam" id="3.40.640.10:FF:000033">
    <property type="entry name" value="Aspartate aminotransferase"/>
    <property type="match status" value="1"/>
</dbReference>
<dbReference type="InterPro" id="IPR015421">
    <property type="entry name" value="PyrdxlP-dep_Trfase_major"/>
</dbReference>
<dbReference type="EC" id="2.6.1.-" evidence="7"/>
<dbReference type="Gene3D" id="3.40.640.10">
    <property type="entry name" value="Type I PLP-dependent aspartate aminotransferase-like (Major domain)"/>
    <property type="match status" value="1"/>
</dbReference>
<gene>
    <name evidence="9" type="ORF">NF865_06835</name>
</gene>
<comment type="subunit">
    <text evidence="3">Homodimer.</text>
</comment>
<dbReference type="CDD" id="cd00609">
    <property type="entry name" value="AAT_like"/>
    <property type="match status" value="1"/>
</dbReference>